<evidence type="ECO:0000313" key="1">
    <source>
        <dbReference type="EMBL" id="NLE31365.1"/>
    </source>
</evidence>
<reference evidence="1 2" key="1">
    <citation type="journal article" date="2020" name="Biotechnol. Biofuels">
        <title>New insights from the biogas microbiome by comprehensive genome-resolved metagenomics of nearly 1600 species originating from multiple anaerobic digesters.</title>
        <authorList>
            <person name="Campanaro S."/>
            <person name="Treu L."/>
            <person name="Rodriguez-R L.M."/>
            <person name="Kovalovszki A."/>
            <person name="Ziels R.M."/>
            <person name="Maus I."/>
            <person name="Zhu X."/>
            <person name="Kougias P.G."/>
            <person name="Basile A."/>
            <person name="Luo G."/>
            <person name="Schluter A."/>
            <person name="Konstantinidis K.T."/>
            <person name="Angelidaki I."/>
        </authorList>
    </citation>
    <scope>NUCLEOTIDE SEQUENCE [LARGE SCALE GENOMIC DNA]</scope>
    <source>
        <strain evidence="1">AS06rmzACSIP_421</strain>
    </source>
</reference>
<dbReference type="AlphaFoldDB" id="A0A847EUG2"/>
<dbReference type="EMBL" id="JAAZAL010000138">
    <property type="protein sequence ID" value="NLE31365.1"/>
    <property type="molecule type" value="Genomic_DNA"/>
</dbReference>
<protein>
    <submittedName>
        <fullName evidence="1">Uncharacterized protein</fullName>
    </submittedName>
</protein>
<proteinExistence type="predicted"/>
<gene>
    <name evidence="1" type="ORF">GX618_03800</name>
</gene>
<sequence length="72" mass="7808">MVINYSMCGYITMFFVEANNEVVTSKDTHLTIGATSIEQLWILGYPSLVEIESGVVIANIAGANAIQEILLS</sequence>
<evidence type="ECO:0000313" key="2">
    <source>
        <dbReference type="Proteomes" id="UP000554004"/>
    </source>
</evidence>
<name>A0A847EUG2_9BACT</name>
<accession>A0A847EUG2</accession>
<comment type="caution">
    <text evidence="1">The sequence shown here is derived from an EMBL/GenBank/DDBJ whole genome shotgun (WGS) entry which is preliminary data.</text>
</comment>
<organism evidence="1 2">
    <name type="scientific">Candidatus Dojkabacteria bacterium</name>
    <dbReference type="NCBI Taxonomy" id="2099670"/>
    <lineage>
        <taxon>Bacteria</taxon>
        <taxon>Candidatus Dojkabacteria</taxon>
    </lineage>
</organism>
<dbReference type="Proteomes" id="UP000554004">
    <property type="component" value="Unassembled WGS sequence"/>
</dbReference>